<proteinExistence type="predicted"/>
<comment type="caution">
    <text evidence="2">The sequence shown here is derived from an EMBL/GenBank/DDBJ whole genome shotgun (WGS) entry which is preliminary data.</text>
</comment>
<dbReference type="RefSeq" id="WP_240714587.1">
    <property type="nucleotide sequence ID" value="NZ_JAKVTV010000006.1"/>
</dbReference>
<dbReference type="AlphaFoldDB" id="A0A9X1V570"/>
<keyword evidence="1" id="KW-0732">Signal</keyword>
<evidence type="ECO:0000313" key="2">
    <source>
        <dbReference type="EMBL" id="MCH4824419.1"/>
    </source>
</evidence>
<dbReference type="PROSITE" id="PS51257">
    <property type="entry name" value="PROKAR_LIPOPROTEIN"/>
    <property type="match status" value="1"/>
</dbReference>
<accession>A0A9X1V570</accession>
<gene>
    <name evidence="2" type="ORF">ML462_14695</name>
</gene>
<dbReference type="SUPFAM" id="SSF63825">
    <property type="entry name" value="YWTD domain"/>
    <property type="match status" value="1"/>
</dbReference>
<feature type="chain" id="PRO_5040890749" description="Lipoprotein" evidence="1">
    <location>
        <begin position="26"/>
        <end position="338"/>
    </location>
</feature>
<evidence type="ECO:0000313" key="3">
    <source>
        <dbReference type="Proteomes" id="UP001139226"/>
    </source>
</evidence>
<protein>
    <recommendedName>
        <fullName evidence="4">Lipoprotein</fullName>
    </recommendedName>
</protein>
<dbReference type="EMBL" id="JAKVTV010000006">
    <property type="protein sequence ID" value="MCH4824419.1"/>
    <property type="molecule type" value="Genomic_DNA"/>
</dbReference>
<keyword evidence="3" id="KW-1185">Reference proteome</keyword>
<evidence type="ECO:0008006" key="4">
    <source>
        <dbReference type="Google" id="ProtNLM"/>
    </source>
</evidence>
<organism evidence="2 3">
    <name type="scientific">Christiangramia lutea</name>
    <dbReference type="NCBI Taxonomy" id="1607951"/>
    <lineage>
        <taxon>Bacteria</taxon>
        <taxon>Pseudomonadati</taxon>
        <taxon>Bacteroidota</taxon>
        <taxon>Flavobacteriia</taxon>
        <taxon>Flavobacteriales</taxon>
        <taxon>Flavobacteriaceae</taxon>
        <taxon>Christiangramia</taxon>
    </lineage>
</organism>
<feature type="signal peptide" evidence="1">
    <location>
        <begin position="1"/>
        <end position="25"/>
    </location>
</feature>
<evidence type="ECO:0000256" key="1">
    <source>
        <dbReference type="SAM" id="SignalP"/>
    </source>
</evidence>
<reference evidence="2" key="1">
    <citation type="submission" date="2022-03" db="EMBL/GenBank/DDBJ databases">
        <title>Gramella crocea sp. nov., isolated from activated sludge of a seafood processing plant.</title>
        <authorList>
            <person name="Zhang X."/>
        </authorList>
    </citation>
    <scope>NUCLEOTIDE SEQUENCE</scope>
    <source>
        <strain evidence="2">YJ019</strain>
    </source>
</reference>
<sequence>MKKTNFLLSALGVIFLLSCSSDDNSDTGVVTSEMAYLFATTHNGDVKRYDINTGTITTYANSSSDSEGIYYSDVDDSFTIVSRSSGRLESYLNISELGSGETVNPENSIVGSPDLESPRDLTVNGDYYVVSDNTDLDGDETTPEGRLFIYIRTATGFVLRNIVQTKFKVWGIEFVGEDLFAVVDETSRLAVYRDFLNSNRINQVVTANKIIAIQGIVRAHGLDYDGGNMILSDIGEAESSSDGALHVIENFDQKFSNTDNGGFIGAEDQLRISGNNTLLGNPVNVVYDSAYNVIFVAEVLNNNGRILAFNNATSVSGNISPDLTYALQEVSSVFFHTE</sequence>
<name>A0A9X1V570_9FLAO</name>
<dbReference type="Proteomes" id="UP001139226">
    <property type="component" value="Unassembled WGS sequence"/>
</dbReference>